<evidence type="ECO:0000313" key="2">
    <source>
        <dbReference type="EMBL" id="TGB04908.1"/>
    </source>
</evidence>
<keyword evidence="1" id="KW-0812">Transmembrane</keyword>
<accession>A0A4Z0H3C8</accession>
<keyword evidence="1" id="KW-1133">Transmembrane helix</keyword>
<sequence length="234" mass="27252">MKTRKQVGLIVCFLHLKVKGDKRCRNEKEEQVVNRKKLLAVIISTFMVGLVGFGVYQYQDKKKYVTYMSSELSTSFLDLASSLDEINRIIADAEEREQWSARDRQAMLEEYKNLDFAWGNILSIARAEDPELFQGNGNRLHNLPNVPIEYLKKLPKDQVVWSVETEKQLKYLSNINDLWLEDLSKVSVMEDKLSGFALSPPKESYQPFVKREGWKQYLSSINKDEEVQKYDGDR</sequence>
<keyword evidence="3" id="KW-1185">Reference proteome</keyword>
<gene>
    <name evidence="2" type="ORF">E4663_07915</name>
</gene>
<dbReference type="EMBL" id="SRJC01000001">
    <property type="protein sequence ID" value="TGB04908.1"/>
    <property type="molecule type" value="Genomic_DNA"/>
</dbReference>
<protein>
    <submittedName>
        <fullName evidence="2">Uncharacterized protein</fullName>
    </submittedName>
</protein>
<dbReference type="AlphaFoldDB" id="A0A4Z0H3C8"/>
<dbReference type="STRING" id="192814.GCA_900166575_01938"/>
<feature type="transmembrane region" description="Helical" evidence="1">
    <location>
        <begin position="39"/>
        <end position="58"/>
    </location>
</feature>
<keyword evidence="1" id="KW-0472">Membrane</keyword>
<organism evidence="2 3">
    <name type="scientific">Halobacillus salinus</name>
    <dbReference type="NCBI Taxonomy" id="192814"/>
    <lineage>
        <taxon>Bacteria</taxon>
        <taxon>Bacillati</taxon>
        <taxon>Bacillota</taxon>
        <taxon>Bacilli</taxon>
        <taxon>Bacillales</taxon>
        <taxon>Bacillaceae</taxon>
        <taxon>Halobacillus</taxon>
    </lineage>
</organism>
<comment type="caution">
    <text evidence="2">The sequence shown here is derived from an EMBL/GenBank/DDBJ whole genome shotgun (WGS) entry which is preliminary data.</text>
</comment>
<name>A0A4Z0H3C8_9BACI</name>
<proteinExistence type="predicted"/>
<evidence type="ECO:0000256" key="1">
    <source>
        <dbReference type="SAM" id="Phobius"/>
    </source>
</evidence>
<evidence type="ECO:0000313" key="3">
    <source>
        <dbReference type="Proteomes" id="UP000297982"/>
    </source>
</evidence>
<dbReference type="Proteomes" id="UP000297982">
    <property type="component" value="Unassembled WGS sequence"/>
</dbReference>
<reference evidence="2 3" key="1">
    <citation type="journal article" date="2003" name="Int. J. Syst. Evol. Microbiol.">
        <title>Halobacillus salinus sp. nov., isolated from a salt lake on the coast of the East Sea in Korea.</title>
        <authorList>
            <person name="Yoon J.H."/>
            <person name="Kang K.H."/>
            <person name="Park Y.H."/>
        </authorList>
    </citation>
    <scope>NUCLEOTIDE SEQUENCE [LARGE SCALE GENOMIC DNA]</scope>
    <source>
        <strain evidence="2 3">HSL-3</strain>
    </source>
</reference>